<dbReference type="EMBL" id="KQ971338">
    <property type="protein sequence ID" value="EFA02504.2"/>
    <property type="molecule type" value="Genomic_DNA"/>
</dbReference>
<dbReference type="eggNOG" id="KOG3624">
    <property type="taxonomic scope" value="Eukaryota"/>
</dbReference>
<keyword evidence="9" id="KW-0472">Membrane</keyword>
<reference evidence="12 13" key="1">
    <citation type="journal article" date="2008" name="Nature">
        <title>The genome of the model beetle and pest Tribolium castaneum.</title>
        <authorList>
            <consortium name="Tribolium Genome Sequencing Consortium"/>
            <person name="Richards S."/>
            <person name="Gibbs R.A."/>
            <person name="Weinstock G.M."/>
            <person name="Brown S.J."/>
            <person name="Denell R."/>
            <person name="Beeman R.W."/>
            <person name="Gibbs R."/>
            <person name="Beeman R.W."/>
            <person name="Brown S.J."/>
            <person name="Bucher G."/>
            <person name="Friedrich M."/>
            <person name="Grimmelikhuijzen C.J."/>
            <person name="Klingler M."/>
            <person name="Lorenzen M."/>
            <person name="Richards S."/>
            <person name="Roth S."/>
            <person name="Schroder R."/>
            <person name="Tautz D."/>
            <person name="Zdobnov E.M."/>
            <person name="Muzny D."/>
            <person name="Gibbs R.A."/>
            <person name="Weinstock G.M."/>
            <person name="Attaway T."/>
            <person name="Bell S."/>
            <person name="Buhay C.J."/>
            <person name="Chandrabose M.N."/>
            <person name="Chavez D."/>
            <person name="Clerk-Blankenburg K.P."/>
            <person name="Cree A."/>
            <person name="Dao M."/>
            <person name="Davis C."/>
            <person name="Chacko J."/>
            <person name="Dinh H."/>
            <person name="Dugan-Rocha S."/>
            <person name="Fowler G."/>
            <person name="Garner T.T."/>
            <person name="Garnes J."/>
            <person name="Gnirke A."/>
            <person name="Hawes A."/>
            <person name="Hernandez J."/>
            <person name="Hines S."/>
            <person name="Holder M."/>
            <person name="Hume J."/>
            <person name="Jhangiani S.N."/>
            <person name="Joshi V."/>
            <person name="Khan Z.M."/>
            <person name="Jackson L."/>
            <person name="Kovar C."/>
            <person name="Kowis A."/>
            <person name="Lee S."/>
            <person name="Lewis L.R."/>
            <person name="Margolis J."/>
            <person name="Morgan M."/>
            <person name="Nazareth L.V."/>
            <person name="Nguyen N."/>
            <person name="Okwuonu G."/>
            <person name="Parker D."/>
            <person name="Richards S."/>
            <person name="Ruiz S.J."/>
            <person name="Santibanez J."/>
            <person name="Savard J."/>
            <person name="Scherer S.E."/>
            <person name="Schneider B."/>
            <person name="Sodergren E."/>
            <person name="Tautz D."/>
            <person name="Vattahil S."/>
            <person name="Villasana D."/>
            <person name="White C.S."/>
            <person name="Wright R."/>
            <person name="Park Y."/>
            <person name="Beeman R.W."/>
            <person name="Lord J."/>
            <person name="Oppert B."/>
            <person name="Lorenzen M."/>
            <person name="Brown S."/>
            <person name="Wang L."/>
            <person name="Savard J."/>
            <person name="Tautz D."/>
            <person name="Richards S."/>
            <person name="Weinstock G."/>
            <person name="Gibbs R.A."/>
            <person name="Liu Y."/>
            <person name="Worley K."/>
            <person name="Weinstock G."/>
            <person name="Elsik C.G."/>
            <person name="Reese J.T."/>
            <person name="Elhaik E."/>
            <person name="Landan G."/>
            <person name="Graur D."/>
            <person name="Arensburger P."/>
            <person name="Atkinson P."/>
            <person name="Beeman R.W."/>
            <person name="Beidler J."/>
            <person name="Brown S.J."/>
            <person name="Demuth J.P."/>
            <person name="Drury D.W."/>
            <person name="Du Y.Z."/>
            <person name="Fujiwara H."/>
            <person name="Lorenzen M."/>
            <person name="Maselli V."/>
            <person name="Osanai M."/>
            <person name="Park Y."/>
            <person name="Robertson H.M."/>
            <person name="Tu Z."/>
            <person name="Wang J.J."/>
            <person name="Wang S."/>
            <person name="Richards S."/>
            <person name="Song H."/>
            <person name="Zhang L."/>
            <person name="Sodergren E."/>
            <person name="Werner D."/>
            <person name="Stanke M."/>
            <person name="Morgenstern B."/>
            <person name="Solovyev V."/>
            <person name="Kosarev P."/>
            <person name="Brown G."/>
            <person name="Chen H.C."/>
            <person name="Ermolaeva O."/>
            <person name="Hlavina W."/>
            <person name="Kapustin Y."/>
            <person name="Kiryutin B."/>
            <person name="Kitts P."/>
            <person name="Maglott D."/>
            <person name="Pruitt K."/>
            <person name="Sapojnikov V."/>
            <person name="Souvorov A."/>
            <person name="Mackey A.J."/>
            <person name="Waterhouse R.M."/>
            <person name="Wyder S."/>
            <person name="Zdobnov E.M."/>
            <person name="Zdobnov E.M."/>
            <person name="Wyder S."/>
            <person name="Kriventseva E.V."/>
            <person name="Kadowaki T."/>
            <person name="Bork P."/>
            <person name="Aranda M."/>
            <person name="Bao R."/>
            <person name="Beermann A."/>
            <person name="Berns N."/>
            <person name="Bolognesi R."/>
            <person name="Bonneton F."/>
            <person name="Bopp D."/>
            <person name="Brown S.J."/>
            <person name="Bucher G."/>
            <person name="Butts T."/>
            <person name="Chaumot A."/>
            <person name="Denell R.E."/>
            <person name="Ferrier D.E."/>
            <person name="Friedrich M."/>
            <person name="Gordon C.M."/>
            <person name="Jindra M."/>
            <person name="Klingler M."/>
            <person name="Lan Q."/>
            <person name="Lattorff H.M."/>
            <person name="Laudet V."/>
            <person name="von Levetsow C."/>
            <person name="Liu Z."/>
            <person name="Lutz R."/>
            <person name="Lynch J.A."/>
            <person name="da Fonseca R.N."/>
            <person name="Posnien N."/>
            <person name="Reuter R."/>
            <person name="Roth S."/>
            <person name="Savard J."/>
            <person name="Schinko J.B."/>
            <person name="Schmitt C."/>
            <person name="Schoppmeier M."/>
            <person name="Schroder R."/>
            <person name="Shippy T.D."/>
            <person name="Simonnet F."/>
            <person name="Marques-Souza H."/>
            <person name="Tautz D."/>
            <person name="Tomoyasu Y."/>
            <person name="Trauner J."/>
            <person name="Van der Zee M."/>
            <person name="Vervoort M."/>
            <person name="Wittkopp N."/>
            <person name="Wimmer E.A."/>
            <person name="Yang X."/>
            <person name="Jones A.K."/>
            <person name="Sattelle D.B."/>
            <person name="Ebert P.R."/>
            <person name="Nelson D."/>
            <person name="Scott J.G."/>
            <person name="Beeman R.W."/>
            <person name="Muthukrishnan S."/>
            <person name="Kramer K.J."/>
            <person name="Arakane Y."/>
            <person name="Beeman R.W."/>
            <person name="Zhu Q."/>
            <person name="Hogenkamp D."/>
            <person name="Dixit R."/>
            <person name="Oppert B."/>
            <person name="Jiang H."/>
            <person name="Zou Z."/>
            <person name="Marshall J."/>
            <person name="Elpidina E."/>
            <person name="Vinokurov K."/>
            <person name="Oppert C."/>
            <person name="Zou Z."/>
            <person name="Evans J."/>
            <person name="Lu Z."/>
            <person name="Zhao P."/>
            <person name="Sumathipala N."/>
            <person name="Altincicek B."/>
            <person name="Vilcinskas A."/>
            <person name="Williams M."/>
            <person name="Hultmark D."/>
            <person name="Hetru C."/>
            <person name="Jiang H."/>
            <person name="Grimmelikhuijzen C.J."/>
            <person name="Hauser F."/>
            <person name="Cazzamali G."/>
            <person name="Williamson M."/>
            <person name="Park Y."/>
            <person name="Li B."/>
            <person name="Tanaka Y."/>
            <person name="Predel R."/>
            <person name="Neupert S."/>
            <person name="Schachtner J."/>
            <person name="Verleyen P."/>
            <person name="Raible F."/>
            <person name="Bork P."/>
            <person name="Friedrich M."/>
            <person name="Walden K.K."/>
            <person name="Robertson H.M."/>
            <person name="Angeli S."/>
            <person name="Foret S."/>
            <person name="Bucher G."/>
            <person name="Schuetz S."/>
            <person name="Maleszka R."/>
            <person name="Wimmer E.A."/>
            <person name="Beeman R.W."/>
            <person name="Lorenzen M."/>
            <person name="Tomoyasu Y."/>
            <person name="Miller S.C."/>
            <person name="Grossmann D."/>
            <person name="Bucher G."/>
        </authorList>
    </citation>
    <scope>NUCLEOTIDE SEQUENCE [LARGE SCALE GENOMIC DNA]</scope>
    <source>
        <strain evidence="12 13">Georgia GA2</strain>
    </source>
</reference>
<feature type="domain" description="Peptidase M13 C-terminal" evidence="10">
    <location>
        <begin position="586"/>
        <end position="789"/>
    </location>
</feature>
<dbReference type="GO" id="GO:0016485">
    <property type="term" value="P:protein processing"/>
    <property type="evidence" value="ECO:0000318"/>
    <property type="project" value="GO_Central"/>
</dbReference>
<evidence type="ECO:0000256" key="5">
    <source>
        <dbReference type="ARBA" id="ARBA00022723"/>
    </source>
</evidence>
<evidence type="ECO:0000256" key="7">
    <source>
        <dbReference type="ARBA" id="ARBA00022833"/>
    </source>
</evidence>
<evidence type="ECO:0000256" key="1">
    <source>
        <dbReference type="ARBA" id="ARBA00001947"/>
    </source>
</evidence>
<feature type="domain" description="Peptidase M13 N-terminal" evidence="11">
    <location>
        <begin position="104"/>
        <end position="528"/>
    </location>
</feature>
<evidence type="ECO:0000256" key="6">
    <source>
        <dbReference type="ARBA" id="ARBA00022801"/>
    </source>
</evidence>
<evidence type="ECO:0000256" key="9">
    <source>
        <dbReference type="SAM" id="Phobius"/>
    </source>
</evidence>
<dbReference type="FunCoup" id="D2A0F3">
    <property type="interactions" value="38"/>
</dbReference>
<comment type="similarity">
    <text evidence="3">Belongs to the peptidase M13 family.</text>
</comment>
<dbReference type="InterPro" id="IPR000718">
    <property type="entry name" value="Peptidase_M13"/>
</dbReference>
<keyword evidence="4" id="KW-0645">Protease</keyword>
<evidence type="ECO:0000313" key="13">
    <source>
        <dbReference type="Proteomes" id="UP000007266"/>
    </source>
</evidence>
<dbReference type="InterPro" id="IPR042089">
    <property type="entry name" value="Peptidase_M13_dom_2"/>
</dbReference>
<dbReference type="OMA" id="GNMVEWW"/>
<dbReference type="GO" id="GO:0005886">
    <property type="term" value="C:plasma membrane"/>
    <property type="evidence" value="ECO:0000318"/>
    <property type="project" value="GO_Central"/>
</dbReference>
<accession>D2A0F3</accession>
<evidence type="ECO:0000256" key="3">
    <source>
        <dbReference type="ARBA" id="ARBA00007357"/>
    </source>
</evidence>
<dbReference type="InterPro" id="IPR024079">
    <property type="entry name" value="MetalloPept_cat_dom_sf"/>
</dbReference>
<dbReference type="Gene3D" id="3.40.390.10">
    <property type="entry name" value="Collagenase (Catalytic Domain)"/>
    <property type="match status" value="1"/>
</dbReference>
<dbReference type="GO" id="GO:0046872">
    <property type="term" value="F:metal ion binding"/>
    <property type="evidence" value="ECO:0007669"/>
    <property type="project" value="UniProtKB-KW"/>
</dbReference>
<sequence>MDNYAYQPDDNGKPFAITRYPSVPRPANDYLVEVNSRSKFLKKPKFFKILSAVLIAVIILLLIVIIILTVQYYDKTYLSRICTSEECLKSAANLKLSLDSSTNPCDDFYQYTCGRWSKEHPNHGWFPTFSTFATISEQILLSTEEFLTSEETNDEPSPVTQARNFYKSCMDEDALDDLGLSVIFKYLKEVDLPSVPSFLTKSDDEIAEFHFDWLKSDAVIKKTFAMDVLIGFVVDSNMLNQSENAMYIGVPGLRCPLPSPFKKTGGDKSESAPDIDDLRRITNGNIIKFVLSTLYRNVTSKELKEDVLEQASDVLLNMTFEIDSLVANFSSESNDLQSQIVKDFQTRINEILRSDIKKDYPQILEKYLGFLFTGTNVTIDFDNDFFLLSQNDVDYLPRILSYVLTSSDIYLELYMWWVTVFAMIINTSSEIVEYIVKQTAPFYTGTAVLRSRSLDCSALVNSFMGMAVSYGLADRTFSNKTKPKVEQMLYDIKSAFMEHVKTISWMDQKTRTATLEKSKEMISFIGYPDWLLDKGALEIYYQGITLANNTYLDNMMSFIKLYVPSKLEVFRKINERNWSTDPLSVNAFNSFTNNAINLPMAILAFPIYHLGLEVLNYGAMGSILGHELTHGFDNEGRKHDKFGNYKEWWTHETIDTFEAKIECFVKQYDNFTLAGVEGHVQGKKTLGENIADNGGLRHAYWAYRKYVDRNGHEPKLPGFENFTDNQLFFIAFGSIWCETISPDDLESQIEYDEHSPNKIRVIGSLQNSKEFAQAFQCPVGSRMNPNTNKCQVW</sequence>
<keyword evidence="9" id="KW-0812">Transmembrane</keyword>
<dbReference type="PANTHER" id="PTHR11733:SF133">
    <property type="entry name" value="PHOSPHATE-REGULATING NEUTRAL ENDOPEPTIDASE PHEX"/>
    <property type="match status" value="1"/>
</dbReference>
<keyword evidence="6" id="KW-0378">Hydrolase</keyword>
<dbReference type="Pfam" id="PF01431">
    <property type="entry name" value="Peptidase_M13"/>
    <property type="match status" value="1"/>
</dbReference>
<dbReference type="CDD" id="cd08662">
    <property type="entry name" value="M13"/>
    <property type="match status" value="1"/>
</dbReference>
<dbReference type="InParanoid" id="D2A0F3"/>
<evidence type="ECO:0000256" key="4">
    <source>
        <dbReference type="ARBA" id="ARBA00022670"/>
    </source>
</evidence>
<dbReference type="KEGG" id="tca:664541"/>
<keyword evidence="13" id="KW-1185">Reference proteome</keyword>
<comment type="cofactor">
    <cofactor evidence="1">
        <name>Zn(2+)</name>
        <dbReference type="ChEBI" id="CHEBI:29105"/>
    </cofactor>
</comment>
<dbReference type="InterPro" id="IPR008753">
    <property type="entry name" value="Peptidase_M13_N"/>
</dbReference>
<dbReference type="SUPFAM" id="SSF55486">
    <property type="entry name" value="Metalloproteases ('zincins'), catalytic domain"/>
    <property type="match status" value="1"/>
</dbReference>
<proteinExistence type="inferred from homology"/>
<keyword evidence="9" id="KW-1133">Transmembrane helix</keyword>
<keyword evidence="5" id="KW-0479">Metal-binding</keyword>
<dbReference type="GO" id="GO:0004222">
    <property type="term" value="F:metalloendopeptidase activity"/>
    <property type="evidence" value="ECO:0000318"/>
    <property type="project" value="GO_Central"/>
</dbReference>
<organism evidence="12 13">
    <name type="scientific">Tribolium castaneum</name>
    <name type="common">Red flour beetle</name>
    <dbReference type="NCBI Taxonomy" id="7070"/>
    <lineage>
        <taxon>Eukaryota</taxon>
        <taxon>Metazoa</taxon>
        <taxon>Ecdysozoa</taxon>
        <taxon>Arthropoda</taxon>
        <taxon>Hexapoda</taxon>
        <taxon>Insecta</taxon>
        <taxon>Pterygota</taxon>
        <taxon>Neoptera</taxon>
        <taxon>Endopterygota</taxon>
        <taxon>Coleoptera</taxon>
        <taxon>Polyphaga</taxon>
        <taxon>Cucujiformia</taxon>
        <taxon>Tenebrionidae</taxon>
        <taxon>Tenebrionidae incertae sedis</taxon>
        <taxon>Tribolium</taxon>
    </lineage>
</organism>
<evidence type="ECO:0000259" key="11">
    <source>
        <dbReference type="Pfam" id="PF05649"/>
    </source>
</evidence>
<dbReference type="OrthoDB" id="6475849at2759"/>
<dbReference type="PROSITE" id="PS51885">
    <property type="entry name" value="NEPRILYSIN"/>
    <property type="match status" value="1"/>
</dbReference>
<dbReference type="HOGENOM" id="CLU_006187_4_3_1"/>
<evidence type="ECO:0000313" key="12">
    <source>
        <dbReference type="EMBL" id="EFA02504.2"/>
    </source>
</evidence>
<evidence type="ECO:0000256" key="8">
    <source>
        <dbReference type="ARBA" id="ARBA00023049"/>
    </source>
</evidence>
<name>D2A0F3_TRICA</name>
<evidence type="ECO:0000256" key="2">
    <source>
        <dbReference type="ARBA" id="ARBA00004401"/>
    </source>
</evidence>
<keyword evidence="7" id="KW-0862">Zinc</keyword>
<keyword evidence="8" id="KW-0482">Metalloprotease</keyword>
<feature type="transmembrane region" description="Helical" evidence="9">
    <location>
        <begin position="46"/>
        <end position="73"/>
    </location>
</feature>
<gene>
    <name evidence="12" type="primary">AUGUSTUS-3.0.2_08205</name>
    <name evidence="12" type="ORF">TcasGA2_TC008205</name>
</gene>
<dbReference type="PANTHER" id="PTHR11733">
    <property type="entry name" value="ZINC METALLOPROTEASE FAMILY M13 NEPRILYSIN-RELATED"/>
    <property type="match status" value="1"/>
</dbReference>
<protein>
    <submittedName>
        <fullName evidence="12">Endothelin-converting enzyme 1-like Protein</fullName>
    </submittedName>
</protein>
<dbReference type="Pfam" id="PF05649">
    <property type="entry name" value="Peptidase_M13_N"/>
    <property type="match status" value="1"/>
</dbReference>
<dbReference type="STRING" id="7070.D2A0F3"/>
<dbReference type="Proteomes" id="UP000007266">
    <property type="component" value="Linkage group 4"/>
</dbReference>
<reference evidence="12 13" key="2">
    <citation type="journal article" date="2010" name="Nucleic Acids Res.">
        <title>BeetleBase in 2010: revisions to provide comprehensive genomic information for Tribolium castaneum.</title>
        <authorList>
            <person name="Kim H.S."/>
            <person name="Murphy T."/>
            <person name="Xia J."/>
            <person name="Caragea D."/>
            <person name="Park Y."/>
            <person name="Beeman R.W."/>
            <person name="Lorenzen M.D."/>
            <person name="Butcher S."/>
            <person name="Manak J.R."/>
            <person name="Brown S.J."/>
        </authorList>
    </citation>
    <scope>GENOME REANNOTATION</scope>
    <source>
        <strain evidence="12 13">Georgia GA2</strain>
    </source>
</reference>
<dbReference type="AlphaFoldDB" id="D2A0F3"/>
<evidence type="ECO:0000259" key="10">
    <source>
        <dbReference type="Pfam" id="PF01431"/>
    </source>
</evidence>
<dbReference type="Gene3D" id="1.10.1380.10">
    <property type="entry name" value="Neutral endopeptidase , domain2"/>
    <property type="match status" value="1"/>
</dbReference>
<dbReference type="PRINTS" id="PR00786">
    <property type="entry name" value="NEPRILYSIN"/>
</dbReference>
<comment type="subcellular location">
    <subcellularLocation>
        <location evidence="2">Cell membrane</location>
        <topology evidence="2">Single-pass type II membrane protein</topology>
    </subcellularLocation>
</comment>
<dbReference type="InterPro" id="IPR018497">
    <property type="entry name" value="Peptidase_M13_C"/>
</dbReference>